<feature type="compositionally biased region" description="Polar residues" evidence="1">
    <location>
        <begin position="17"/>
        <end position="31"/>
    </location>
</feature>
<feature type="compositionally biased region" description="Polar residues" evidence="1">
    <location>
        <begin position="1"/>
        <end position="10"/>
    </location>
</feature>
<dbReference type="OrthoDB" id="10261027at2759"/>
<organism evidence="2">
    <name type="scientific">Pectinophora gossypiella</name>
    <name type="common">Cotton pink bollworm</name>
    <name type="synonym">Depressaria gossypiella</name>
    <dbReference type="NCBI Taxonomy" id="13191"/>
    <lineage>
        <taxon>Eukaryota</taxon>
        <taxon>Metazoa</taxon>
        <taxon>Ecdysozoa</taxon>
        <taxon>Arthropoda</taxon>
        <taxon>Hexapoda</taxon>
        <taxon>Insecta</taxon>
        <taxon>Pterygota</taxon>
        <taxon>Neoptera</taxon>
        <taxon>Endopterygota</taxon>
        <taxon>Lepidoptera</taxon>
        <taxon>Glossata</taxon>
        <taxon>Ditrysia</taxon>
        <taxon>Gelechioidea</taxon>
        <taxon>Gelechiidae</taxon>
        <taxon>Apatetrinae</taxon>
        <taxon>Pectinophora</taxon>
    </lineage>
</organism>
<evidence type="ECO:0000256" key="1">
    <source>
        <dbReference type="SAM" id="MobiDB-lite"/>
    </source>
</evidence>
<gene>
    <name evidence="2" type="ORF">g.47</name>
</gene>
<dbReference type="EMBL" id="GDQN01005292">
    <property type="protein sequence ID" value="JAT85762.1"/>
    <property type="molecule type" value="Transcribed_RNA"/>
</dbReference>
<reference evidence="2" key="1">
    <citation type="submission" date="2015-09" db="EMBL/GenBank/DDBJ databases">
        <title>De novo assembly of Pectinophora gossypiella (Pink Bollworm) gut transcriptome.</title>
        <authorList>
            <person name="Tassone E.E."/>
        </authorList>
    </citation>
    <scope>NUCLEOTIDE SEQUENCE</scope>
</reference>
<feature type="non-terminal residue" evidence="2">
    <location>
        <position position="1"/>
    </location>
</feature>
<dbReference type="AlphaFoldDB" id="A0A1E1WFJ4"/>
<feature type="region of interest" description="Disordered" evidence="1">
    <location>
        <begin position="1"/>
        <end position="35"/>
    </location>
</feature>
<proteinExistence type="predicted"/>
<sequence>SPSVLSSPNSVRKEDYNQNYCDSRLSGNSPMTPLKEYNGNALPRLPVDPRYMPLQIEVDPNAWELRDVSFDDYVDVKNMAGFDKYFTHGNSSGSTGAEGGAPPA</sequence>
<name>A0A1E1WFJ4_PECGO</name>
<accession>A0A1E1WFJ4</accession>
<evidence type="ECO:0000313" key="2">
    <source>
        <dbReference type="EMBL" id="JAT85762.1"/>
    </source>
</evidence>
<protein>
    <submittedName>
        <fullName evidence="2">Uncharacterized protein</fullName>
    </submittedName>
</protein>
<feature type="non-terminal residue" evidence="2">
    <location>
        <position position="104"/>
    </location>
</feature>